<dbReference type="Proteomes" id="UP000199519">
    <property type="component" value="Unassembled WGS sequence"/>
</dbReference>
<feature type="transmembrane region" description="Helical" evidence="1">
    <location>
        <begin position="376"/>
        <end position="396"/>
    </location>
</feature>
<dbReference type="RefSeq" id="WP_176760022.1">
    <property type="nucleotide sequence ID" value="NZ_FNBJ01000007.1"/>
</dbReference>
<feature type="transmembrane region" description="Helical" evidence="1">
    <location>
        <begin position="164"/>
        <end position="181"/>
    </location>
</feature>
<keyword evidence="1" id="KW-0472">Membrane</keyword>
<name>A0A1H9ZQW2_9FIRM</name>
<feature type="transmembrane region" description="Helical" evidence="1">
    <location>
        <begin position="98"/>
        <end position="118"/>
    </location>
</feature>
<evidence type="ECO:0000313" key="4">
    <source>
        <dbReference type="Proteomes" id="UP000198612"/>
    </source>
</evidence>
<feature type="transmembrane region" description="Helical" evidence="1">
    <location>
        <begin position="6"/>
        <end position="22"/>
    </location>
</feature>
<dbReference type="Proteomes" id="UP000198612">
    <property type="component" value="Unassembled WGS sequence"/>
</dbReference>
<proteinExistence type="predicted"/>
<feature type="transmembrane region" description="Helical" evidence="1">
    <location>
        <begin position="130"/>
        <end position="152"/>
    </location>
</feature>
<evidence type="ECO:0000313" key="2">
    <source>
        <dbReference type="EMBL" id="SDF15361.1"/>
    </source>
</evidence>
<feature type="transmembrane region" description="Helical" evidence="1">
    <location>
        <begin position="215"/>
        <end position="233"/>
    </location>
</feature>
<feature type="transmembrane region" description="Helical" evidence="1">
    <location>
        <begin position="58"/>
        <end position="77"/>
    </location>
</feature>
<dbReference type="AlphaFoldDB" id="A0A1H9ZQW2"/>
<feature type="transmembrane region" description="Helical" evidence="1">
    <location>
        <begin position="402"/>
        <end position="421"/>
    </location>
</feature>
<dbReference type="NCBIfam" id="TIGR04370">
    <property type="entry name" value="glyco_rpt_poly"/>
    <property type="match status" value="1"/>
</dbReference>
<dbReference type="EMBL" id="FNBJ01000007">
    <property type="protein sequence ID" value="SDF15361.1"/>
    <property type="molecule type" value="Genomic_DNA"/>
</dbReference>
<evidence type="ECO:0000313" key="3">
    <source>
        <dbReference type="EMBL" id="SES83989.1"/>
    </source>
</evidence>
<accession>A0A1H9ZQW2</accession>
<organism evidence="3 4">
    <name type="scientific">Halanaerobium congolense</name>
    <dbReference type="NCBI Taxonomy" id="54121"/>
    <lineage>
        <taxon>Bacteria</taxon>
        <taxon>Bacillati</taxon>
        <taxon>Bacillota</taxon>
        <taxon>Clostridia</taxon>
        <taxon>Halanaerobiales</taxon>
        <taxon>Halanaerobiaceae</taxon>
        <taxon>Halanaerobium</taxon>
    </lineage>
</organism>
<feature type="transmembrane region" description="Helical" evidence="1">
    <location>
        <begin position="187"/>
        <end position="203"/>
    </location>
</feature>
<gene>
    <name evidence="2" type="ORF">SAMN04488598_10715</name>
    <name evidence="3" type="ORF">SAMN04515652_10815</name>
</gene>
<feature type="transmembrane region" description="Helical" evidence="1">
    <location>
        <begin position="29"/>
        <end position="46"/>
    </location>
</feature>
<keyword evidence="5" id="KW-1185">Reference proteome</keyword>
<reference evidence="4 5" key="1">
    <citation type="submission" date="2016-10" db="EMBL/GenBank/DDBJ databases">
        <authorList>
            <person name="Varghese N."/>
            <person name="Submissions S."/>
        </authorList>
    </citation>
    <scope>NUCLEOTIDE SEQUENCE [LARGE SCALE GENOMIC DNA]</scope>
    <source>
        <strain evidence="2 5">WG2</strain>
        <strain evidence="3 4">WG5</strain>
    </source>
</reference>
<evidence type="ECO:0000313" key="5">
    <source>
        <dbReference type="Proteomes" id="UP000199519"/>
    </source>
</evidence>
<protein>
    <submittedName>
        <fullName evidence="3">Oligosaccharide repeat unit polymerase</fullName>
    </submittedName>
</protein>
<dbReference type="EMBL" id="FOHG01000008">
    <property type="protein sequence ID" value="SES83989.1"/>
    <property type="molecule type" value="Genomic_DNA"/>
</dbReference>
<keyword evidence="1" id="KW-1133">Transmembrane helix</keyword>
<keyword evidence="1" id="KW-0812">Transmembrane</keyword>
<evidence type="ECO:0000256" key="1">
    <source>
        <dbReference type="SAM" id="Phobius"/>
    </source>
</evidence>
<sequence>MLFIFIFFYSVIVYISLLKINSNLIISPSFWLLISWGFIFGLYYTSGIKYKFSLNYLTSAYIFLILILFLIFYFFGINLKINKNRIDTINYRKKIWTLLYFILSIFGIILWIFDVLRLNNIIFGYRINNFSISIIGTLGMLFLNLALIVWLYELAYSINFNKRIPLKAYISVIIYLVPAFVTSGRQPILIIVISTFIILVYSLKKNQNYKFKKTIKKFILFGILSFFFYAIMISTKRAGVSNKAALFEEIFKSKTPVYLLDFTNSLEGLGEVILEAIYYYSHQLSMFEIFYNNYNGTKFWGLTQFHYIGRRFPDVYYQAQTYIDITFSKVGVYSHVWITAIASFIIDYGRFGTTIFVSILGFIIGRKRRKFNHIKTSYELVFLTLICTGIAFSIQFSPFSELSWAYPLYWLIVIPVFEIIFKYKN</sequence>
<feature type="transmembrane region" description="Helical" evidence="1">
    <location>
        <begin position="336"/>
        <end position="364"/>
    </location>
</feature>